<accession>A0ABW5TT99</accession>
<reference evidence="3" key="1">
    <citation type="journal article" date="2019" name="Int. J. Syst. Evol. Microbiol.">
        <title>The Global Catalogue of Microorganisms (GCM) 10K type strain sequencing project: providing services to taxonomists for standard genome sequencing and annotation.</title>
        <authorList>
            <consortium name="The Broad Institute Genomics Platform"/>
            <consortium name="The Broad Institute Genome Sequencing Center for Infectious Disease"/>
            <person name="Wu L."/>
            <person name="Ma J."/>
        </authorList>
    </citation>
    <scope>NUCLEOTIDE SEQUENCE [LARGE SCALE GENOMIC DNA]</scope>
    <source>
        <strain evidence="3">KCTC 42456</strain>
    </source>
</reference>
<keyword evidence="3" id="KW-1185">Reference proteome</keyword>
<dbReference type="InterPro" id="IPR007569">
    <property type="entry name" value="DUF559"/>
</dbReference>
<organism evidence="2 3">
    <name type="scientific">Pedobacter alpinus</name>
    <dbReference type="NCBI Taxonomy" id="1590643"/>
    <lineage>
        <taxon>Bacteria</taxon>
        <taxon>Pseudomonadati</taxon>
        <taxon>Bacteroidota</taxon>
        <taxon>Sphingobacteriia</taxon>
        <taxon>Sphingobacteriales</taxon>
        <taxon>Sphingobacteriaceae</taxon>
        <taxon>Pedobacter</taxon>
    </lineage>
</organism>
<dbReference type="RefSeq" id="WP_379044802.1">
    <property type="nucleotide sequence ID" value="NZ_JBHSKW010000047.1"/>
</dbReference>
<evidence type="ECO:0000259" key="1">
    <source>
        <dbReference type="Pfam" id="PF04480"/>
    </source>
</evidence>
<name>A0ABW5TT99_9SPHI</name>
<dbReference type="EMBL" id="JBHULV010000040">
    <property type="protein sequence ID" value="MFD2732316.1"/>
    <property type="molecule type" value="Genomic_DNA"/>
</dbReference>
<dbReference type="Proteomes" id="UP001597546">
    <property type="component" value="Unassembled WGS sequence"/>
</dbReference>
<sequence>MINRDKILPTKGYTEERLKKYLKDRSLNILDYCYPHIYCDYFPDIVIEAKGVIIDIEIDEPYVYKSKEPTHWIDNIIDSERNNYFTKSNWPVIRFTEEQVCLNIEKCYLTIQNVIDHIVTGVELKSYMSASLWTRDEAERMANSDFRKTYLFKEEFAII</sequence>
<evidence type="ECO:0000313" key="3">
    <source>
        <dbReference type="Proteomes" id="UP001597546"/>
    </source>
</evidence>
<evidence type="ECO:0000313" key="2">
    <source>
        <dbReference type="EMBL" id="MFD2732316.1"/>
    </source>
</evidence>
<dbReference type="Pfam" id="PF04480">
    <property type="entry name" value="DUF559"/>
    <property type="match status" value="1"/>
</dbReference>
<feature type="domain" description="DUF559" evidence="1">
    <location>
        <begin position="12"/>
        <end position="115"/>
    </location>
</feature>
<comment type="caution">
    <text evidence="2">The sequence shown here is derived from an EMBL/GenBank/DDBJ whole genome shotgun (WGS) entry which is preliminary data.</text>
</comment>
<dbReference type="Gene3D" id="3.40.960.10">
    <property type="entry name" value="VSR Endonuclease"/>
    <property type="match status" value="1"/>
</dbReference>
<proteinExistence type="predicted"/>
<gene>
    <name evidence="2" type="ORF">ACFSSE_11440</name>
</gene>
<protein>
    <submittedName>
        <fullName evidence="2">DUF559 domain-containing protein</fullName>
    </submittedName>
</protein>